<protein>
    <recommendedName>
        <fullName evidence="8">Glycosyltransferase 61 catalytic domain-containing protein</fullName>
    </recommendedName>
</protein>
<dbReference type="STRING" id="765257.A0A0C9YVQ8"/>
<dbReference type="GO" id="GO:0097363">
    <property type="term" value="F:protein O-acetylglucosaminyltransferase activity"/>
    <property type="evidence" value="ECO:0007669"/>
    <property type="project" value="TreeGrafter"/>
</dbReference>
<keyword evidence="2" id="KW-0328">Glycosyltransferase</keyword>
<dbReference type="InterPro" id="IPR049625">
    <property type="entry name" value="Glyco_transf_61_cat"/>
</dbReference>
<sequence length="413" mass="47290">MHLVRARAIEPNRVFHKRVVAGWTIFDNLYVLNGTVYVVTDEPETVPSRETMTSTAVRVANGAEAVKARLPTDREMRIVSTEEAGELFGPTIEIIDGITWLVNDPPQFITHYYHWSAELFFGFWRTYSSLDPTIPTTGRTPLPSLRRIWFAHTDSDHWRDYAHMNEWVLRSTFPSLTSEYLNDWNERAKLGRPFILDRVIFSDRAAAMHGQGFLSTDRFAAEAFELPGSPQWWSTIRNNVIKFAGLDEDVYAGITDSPVITYISRQEWGRRMLRNEDHEQLVKELYALRDDHGYEVNVVSMDKLSRVEQIRLAARTTIMMGVHGNGLTSLIWMKPTARSTVIEFFYPGGFAHDYEYTARSLGMMYNGVWDNKTFTSAELPPVAYPEGFQGNSIPVNGSTIAKLCRERLSIKTD</sequence>
<keyword evidence="10" id="KW-1185">Reference proteome</keyword>
<evidence type="ECO:0000313" key="10">
    <source>
        <dbReference type="Proteomes" id="UP000054018"/>
    </source>
</evidence>
<dbReference type="EMBL" id="KN833814">
    <property type="protein sequence ID" value="KIK18029.1"/>
    <property type="molecule type" value="Genomic_DNA"/>
</dbReference>
<keyword evidence="7" id="KW-0325">Glycoprotein</keyword>
<keyword evidence="3" id="KW-0808">Transferase</keyword>
<evidence type="ECO:0000256" key="3">
    <source>
        <dbReference type="ARBA" id="ARBA00022679"/>
    </source>
</evidence>
<keyword evidence="4" id="KW-0812">Transmembrane</keyword>
<dbReference type="GO" id="GO:0016020">
    <property type="term" value="C:membrane"/>
    <property type="evidence" value="ECO:0007669"/>
    <property type="project" value="UniProtKB-SubCell"/>
</dbReference>
<dbReference type="Proteomes" id="UP000054018">
    <property type="component" value="Unassembled WGS sequence"/>
</dbReference>
<dbReference type="GO" id="GO:0035269">
    <property type="term" value="P:protein O-linked glycosylation via mannose"/>
    <property type="evidence" value="ECO:0007669"/>
    <property type="project" value="TreeGrafter"/>
</dbReference>
<evidence type="ECO:0000256" key="7">
    <source>
        <dbReference type="ARBA" id="ARBA00023180"/>
    </source>
</evidence>
<comment type="subcellular location">
    <subcellularLocation>
        <location evidence="1">Membrane</location>
        <topology evidence="1">Single-pass membrane protein</topology>
    </subcellularLocation>
</comment>
<organism evidence="9 10">
    <name type="scientific">Pisolithus microcarpus 441</name>
    <dbReference type="NCBI Taxonomy" id="765257"/>
    <lineage>
        <taxon>Eukaryota</taxon>
        <taxon>Fungi</taxon>
        <taxon>Dikarya</taxon>
        <taxon>Basidiomycota</taxon>
        <taxon>Agaricomycotina</taxon>
        <taxon>Agaricomycetes</taxon>
        <taxon>Agaricomycetidae</taxon>
        <taxon>Boletales</taxon>
        <taxon>Sclerodermatineae</taxon>
        <taxon>Pisolithaceae</taxon>
        <taxon>Pisolithus</taxon>
    </lineage>
</organism>
<proteinExistence type="predicted"/>
<dbReference type="AlphaFoldDB" id="A0A0C9YVQ8"/>
<keyword evidence="5" id="KW-1133">Transmembrane helix</keyword>
<name>A0A0C9YVQ8_9AGAM</name>
<gene>
    <name evidence="9" type="ORF">PISMIDRAFT_633037</name>
</gene>
<dbReference type="HOGENOM" id="CLU_033167_0_0_1"/>
<evidence type="ECO:0000313" key="9">
    <source>
        <dbReference type="EMBL" id="KIK18029.1"/>
    </source>
</evidence>
<evidence type="ECO:0000256" key="2">
    <source>
        <dbReference type="ARBA" id="ARBA00022676"/>
    </source>
</evidence>
<evidence type="ECO:0000256" key="5">
    <source>
        <dbReference type="ARBA" id="ARBA00022989"/>
    </source>
</evidence>
<evidence type="ECO:0000259" key="8">
    <source>
        <dbReference type="Pfam" id="PF04577"/>
    </source>
</evidence>
<evidence type="ECO:0000256" key="4">
    <source>
        <dbReference type="ARBA" id="ARBA00022692"/>
    </source>
</evidence>
<accession>A0A0C9YVQ8</accession>
<feature type="domain" description="Glycosyltransferase 61 catalytic" evidence="8">
    <location>
        <begin position="112"/>
        <end position="337"/>
    </location>
</feature>
<dbReference type="Pfam" id="PF04577">
    <property type="entry name" value="Glyco_transf_61"/>
    <property type="match status" value="1"/>
</dbReference>
<evidence type="ECO:0000256" key="1">
    <source>
        <dbReference type="ARBA" id="ARBA00004167"/>
    </source>
</evidence>
<dbReference type="PANTHER" id="PTHR20961:SF38">
    <property type="entry name" value="PROTEIN O-LINKED-MANNOSE BETA-1,4-N-ACETYLGLUCOSAMINYLTRANSFERASE 2"/>
    <property type="match status" value="1"/>
</dbReference>
<dbReference type="InterPro" id="IPR007657">
    <property type="entry name" value="Glycosyltransferase_61"/>
</dbReference>
<reference evidence="10" key="2">
    <citation type="submission" date="2015-01" db="EMBL/GenBank/DDBJ databases">
        <title>Evolutionary Origins and Diversification of the Mycorrhizal Mutualists.</title>
        <authorList>
            <consortium name="DOE Joint Genome Institute"/>
            <consortium name="Mycorrhizal Genomics Consortium"/>
            <person name="Kohler A."/>
            <person name="Kuo A."/>
            <person name="Nagy L.G."/>
            <person name="Floudas D."/>
            <person name="Copeland A."/>
            <person name="Barry K.W."/>
            <person name="Cichocki N."/>
            <person name="Veneault-Fourrey C."/>
            <person name="LaButti K."/>
            <person name="Lindquist E.A."/>
            <person name="Lipzen A."/>
            <person name="Lundell T."/>
            <person name="Morin E."/>
            <person name="Murat C."/>
            <person name="Riley R."/>
            <person name="Ohm R."/>
            <person name="Sun H."/>
            <person name="Tunlid A."/>
            <person name="Henrissat B."/>
            <person name="Grigoriev I.V."/>
            <person name="Hibbett D.S."/>
            <person name="Martin F."/>
        </authorList>
    </citation>
    <scope>NUCLEOTIDE SEQUENCE [LARGE SCALE GENOMIC DNA]</scope>
    <source>
        <strain evidence="10">441</strain>
    </source>
</reference>
<reference evidence="9 10" key="1">
    <citation type="submission" date="2014-04" db="EMBL/GenBank/DDBJ databases">
        <authorList>
            <consortium name="DOE Joint Genome Institute"/>
            <person name="Kuo A."/>
            <person name="Kohler A."/>
            <person name="Costa M.D."/>
            <person name="Nagy L.G."/>
            <person name="Floudas D."/>
            <person name="Copeland A."/>
            <person name="Barry K.W."/>
            <person name="Cichocki N."/>
            <person name="Veneault-Fourrey C."/>
            <person name="LaButti K."/>
            <person name="Lindquist E.A."/>
            <person name="Lipzen A."/>
            <person name="Lundell T."/>
            <person name="Morin E."/>
            <person name="Murat C."/>
            <person name="Sun H."/>
            <person name="Tunlid A."/>
            <person name="Henrissat B."/>
            <person name="Grigoriev I.V."/>
            <person name="Hibbett D.S."/>
            <person name="Martin F."/>
            <person name="Nordberg H.P."/>
            <person name="Cantor M.N."/>
            <person name="Hua S.X."/>
        </authorList>
    </citation>
    <scope>NUCLEOTIDE SEQUENCE [LARGE SCALE GENOMIC DNA]</scope>
    <source>
        <strain evidence="9 10">441</strain>
    </source>
</reference>
<dbReference type="OrthoDB" id="529273at2759"/>
<keyword evidence="6" id="KW-0472">Membrane</keyword>
<evidence type="ECO:0000256" key="6">
    <source>
        <dbReference type="ARBA" id="ARBA00023136"/>
    </source>
</evidence>
<dbReference type="GO" id="GO:0005783">
    <property type="term" value="C:endoplasmic reticulum"/>
    <property type="evidence" value="ECO:0007669"/>
    <property type="project" value="TreeGrafter"/>
</dbReference>
<dbReference type="PANTHER" id="PTHR20961">
    <property type="entry name" value="GLYCOSYLTRANSFERASE"/>
    <property type="match status" value="1"/>
</dbReference>